<dbReference type="InterPro" id="IPR001810">
    <property type="entry name" value="F-box_dom"/>
</dbReference>
<dbReference type="Gene3D" id="3.80.10.10">
    <property type="entry name" value="Ribonuclease Inhibitor"/>
    <property type="match status" value="1"/>
</dbReference>
<protein>
    <recommendedName>
        <fullName evidence="1">F-box domain-containing protein</fullName>
    </recommendedName>
</protein>
<accession>A0A818H678</accession>
<evidence type="ECO:0000259" key="1">
    <source>
        <dbReference type="PROSITE" id="PS50181"/>
    </source>
</evidence>
<dbReference type="AlphaFoldDB" id="A0A818H678"/>
<dbReference type="Proteomes" id="UP000663865">
    <property type="component" value="Unassembled WGS sequence"/>
</dbReference>
<dbReference type="PROSITE" id="PS50181">
    <property type="entry name" value="FBOX"/>
    <property type="match status" value="1"/>
</dbReference>
<gene>
    <name evidence="2" type="ORF">KIK155_LOCUS15889</name>
</gene>
<name>A0A818H678_9BILA</name>
<evidence type="ECO:0000313" key="2">
    <source>
        <dbReference type="EMBL" id="CAF3502867.1"/>
    </source>
</evidence>
<dbReference type="InterPro" id="IPR032675">
    <property type="entry name" value="LRR_dom_sf"/>
</dbReference>
<reference evidence="2" key="1">
    <citation type="submission" date="2021-02" db="EMBL/GenBank/DDBJ databases">
        <authorList>
            <person name="Nowell W R."/>
        </authorList>
    </citation>
    <scope>NUCLEOTIDE SEQUENCE</scope>
</reference>
<dbReference type="EMBL" id="CAJNYV010002785">
    <property type="protein sequence ID" value="CAF3502867.1"/>
    <property type="molecule type" value="Genomic_DNA"/>
</dbReference>
<proteinExistence type="predicted"/>
<comment type="caution">
    <text evidence="2">The sequence shown here is derived from an EMBL/GenBank/DDBJ whole genome shotgun (WGS) entry which is preliminary data.</text>
</comment>
<evidence type="ECO:0000313" key="3">
    <source>
        <dbReference type="Proteomes" id="UP000663865"/>
    </source>
</evidence>
<sequence length="605" mass="71574">MQRRTMIFGYSIMNKRIKLMNELHSKSQTTFEDLPNEIFYEIFDYLDAIHLFRSFSNLNTRVQNLLGNSSLLLKVNISSMSKSNFEDYKKDIILPCKHRIISVNISNPFVVDIMFRPVRLASQLTRLKTVILDNIKSKYLCNILKHLASLRNLSSLVLIPIDHYRNTDEIYQCIFRLPVLKYCKISLKTHYRDGLLPIATNITSSIEHLVIQHSFYLKDLNALLSYVPHVRRLKFHSFHGSHSNEQEIFSCSSSKLTHLSINLKSVSFDQFELMTQTLFRQLDIIHISVDDDRTYLDAKRWENLILSFMPRLRVFDFQHIDVIKNIAVDIQSIHEPLLKQFESSFWSQRKWFFHYQFYSENCRKKVILHSVNLYRRKQYTINRQLTEYVPPRYRKTNMDAVNHVEIEGEKAIMKCVNYFRNATKLTLSQCFGESNFWLRINLKPILPVKRLTTLVINCDYFRLDQLIELLRLAPHVHTLTMNVNSIKYSNRSSFQQNEAFQFVSKTNNITNVTIKERCASANSQLYIDLCPRMQHLAIEGYYRHTVSNIQSILRETKTNIQQLCSICITNVRKSIITALKTMIESEKILDNYSMKLIDYDLYLWW</sequence>
<feature type="domain" description="F-box" evidence="1">
    <location>
        <begin position="28"/>
        <end position="75"/>
    </location>
</feature>
<organism evidence="2 3">
    <name type="scientific">Rotaria socialis</name>
    <dbReference type="NCBI Taxonomy" id="392032"/>
    <lineage>
        <taxon>Eukaryota</taxon>
        <taxon>Metazoa</taxon>
        <taxon>Spiralia</taxon>
        <taxon>Gnathifera</taxon>
        <taxon>Rotifera</taxon>
        <taxon>Eurotatoria</taxon>
        <taxon>Bdelloidea</taxon>
        <taxon>Philodinida</taxon>
        <taxon>Philodinidae</taxon>
        <taxon>Rotaria</taxon>
    </lineage>
</organism>
<dbReference type="SUPFAM" id="SSF52047">
    <property type="entry name" value="RNI-like"/>
    <property type="match status" value="1"/>
</dbReference>